<accession>A0A1L8QXW0</accession>
<feature type="domain" description="DUF7278" evidence="1">
    <location>
        <begin position="153"/>
        <end position="222"/>
    </location>
</feature>
<name>A0A1L8QXW0_9ENTE</name>
<proteinExistence type="predicted"/>
<organism evidence="2 3">
    <name type="scientific">Enterococcus aquimarinus</name>
    <dbReference type="NCBI Taxonomy" id="328396"/>
    <lineage>
        <taxon>Bacteria</taxon>
        <taxon>Bacillati</taxon>
        <taxon>Bacillota</taxon>
        <taxon>Bacilli</taxon>
        <taxon>Lactobacillales</taxon>
        <taxon>Enterococcaceae</taxon>
        <taxon>Enterococcus</taxon>
    </lineage>
</organism>
<comment type="caution">
    <text evidence="2">The sequence shown here is derived from an EMBL/GenBank/DDBJ whole genome shotgun (WGS) entry which is preliminary data.</text>
</comment>
<dbReference type="STRING" id="328396.RU93_GL000256"/>
<evidence type="ECO:0000259" key="1">
    <source>
        <dbReference type="Pfam" id="PF23944"/>
    </source>
</evidence>
<evidence type="ECO:0000313" key="3">
    <source>
        <dbReference type="Proteomes" id="UP000182149"/>
    </source>
</evidence>
<keyword evidence="3" id="KW-1185">Reference proteome</keyword>
<dbReference type="AlphaFoldDB" id="A0A1L8QXW0"/>
<dbReference type="Pfam" id="PF23944">
    <property type="entry name" value="DUF7278"/>
    <property type="match status" value="1"/>
</dbReference>
<evidence type="ECO:0000313" key="2">
    <source>
        <dbReference type="EMBL" id="OJG12326.1"/>
    </source>
</evidence>
<dbReference type="Proteomes" id="UP000182149">
    <property type="component" value="Unassembled WGS sequence"/>
</dbReference>
<sequence>MKVGDKMDFFEALEWKNWKILSDELRMQVMNQVLMYFVSPLKYVSDVEYKEFSLSGVKCQTFECSIDGERFVLVPGNKEAILGWNFGTQGLPVTTWDQKAHTLTNEYQKMKTNYHLKTTEDWDVFVNESTSPLRKVAISPMLVQKEASPVGTTYLGEFNLVTGEFTGEVESFLPIKNQLSPLFCVPESLEACLSFEVPNQLFEKNCYYGQLQLETDTYRLFSHQACTHQTLKQQVHDQVYDLLTEDEWEYVNGGGTRRLFRWSNELDQGNHYQGRQVTRKMSQVNMFGLRFATKRQGWELTDSDYLKLEKWTDTGIPLFDYLPLASYYRSRQILAKEKELSPLEYSYRKAIIIRQE</sequence>
<dbReference type="InterPro" id="IPR055702">
    <property type="entry name" value="DUF7278"/>
</dbReference>
<dbReference type="EMBL" id="JXKD01000001">
    <property type="protein sequence ID" value="OJG12326.1"/>
    <property type="molecule type" value="Genomic_DNA"/>
</dbReference>
<protein>
    <recommendedName>
        <fullName evidence="1">DUF7278 domain-containing protein</fullName>
    </recommendedName>
</protein>
<reference evidence="2 3" key="1">
    <citation type="submission" date="2014-12" db="EMBL/GenBank/DDBJ databases">
        <title>Draft genome sequences of 29 type strains of Enterococci.</title>
        <authorList>
            <person name="Zhong Z."/>
            <person name="Sun Z."/>
            <person name="Liu W."/>
            <person name="Zhang W."/>
            <person name="Zhang H."/>
        </authorList>
    </citation>
    <scope>NUCLEOTIDE SEQUENCE [LARGE SCALE GENOMIC DNA]</scope>
    <source>
        <strain evidence="2 3">DSM 17690</strain>
    </source>
</reference>
<gene>
    <name evidence="2" type="ORF">RU93_GL000256</name>
</gene>